<sequence length="82" mass="9494">MGGLLHRGLFDHENWSVFPSGPTDSIDKVLTDVPKIFWQKWHQKLGSPKDTWTIAYKNPQNKGLNRSEVCLTLKMGRFSHRD</sequence>
<protein>
    <submittedName>
        <fullName evidence="1">Uncharacterized protein</fullName>
    </submittedName>
</protein>
<dbReference type="AlphaFoldDB" id="A0A9J5WM16"/>
<gene>
    <name evidence="1" type="ORF">H5410_056547</name>
</gene>
<reference evidence="1 2" key="1">
    <citation type="submission" date="2020-09" db="EMBL/GenBank/DDBJ databases">
        <title>De no assembly of potato wild relative species, Solanum commersonii.</title>
        <authorList>
            <person name="Cho K."/>
        </authorList>
    </citation>
    <scope>NUCLEOTIDE SEQUENCE [LARGE SCALE GENOMIC DNA]</scope>
    <source>
        <strain evidence="1">LZ3.2</strain>
        <tissue evidence="1">Leaf</tissue>
    </source>
</reference>
<dbReference type="EMBL" id="JACXVP010000011">
    <property type="protein sequence ID" value="KAG5576413.1"/>
    <property type="molecule type" value="Genomic_DNA"/>
</dbReference>
<proteinExistence type="predicted"/>
<organism evidence="1 2">
    <name type="scientific">Solanum commersonii</name>
    <name type="common">Commerson's wild potato</name>
    <name type="synonym">Commerson's nightshade</name>
    <dbReference type="NCBI Taxonomy" id="4109"/>
    <lineage>
        <taxon>Eukaryota</taxon>
        <taxon>Viridiplantae</taxon>
        <taxon>Streptophyta</taxon>
        <taxon>Embryophyta</taxon>
        <taxon>Tracheophyta</taxon>
        <taxon>Spermatophyta</taxon>
        <taxon>Magnoliopsida</taxon>
        <taxon>eudicotyledons</taxon>
        <taxon>Gunneridae</taxon>
        <taxon>Pentapetalae</taxon>
        <taxon>asterids</taxon>
        <taxon>lamiids</taxon>
        <taxon>Solanales</taxon>
        <taxon>Solanaceae</taxon>
        <taxon>Solanoideae</taxon>
        <taxon>Solaneae</taxon>
        <taxon>Solanum</taxon>
    </lineage>
</organism>
<comment type="caution">
    <text evidence="1">The sequence shown here is derived from an EMBL/GenBank/DDBJ whole genome shotgun (WGS) entry which is preliminary data.</text>
</comment>
<name>A0A9J5WM16_SOLCO</name>
<dbReference type="Proteomes" id="UP000824120">
    <property type="component" value="Chromosome 11"/>
</dbReference>
<keyword evidence="2" id="KW-1185">Reference proteome</keyword>
<accession>A0A9J5WM16</accession>
<evidence type="ECO:0000313" key="1">
    <source>
        <dbReference type="EMBL" id="KAG5576413.1"/>
    </source>
</evidence>
<evidence type="ECO:0000313" key="2">
    <source>
        <dbReference type="Proteomes" id="UP000824120"/>
    </source>
</evidence>